<dbReference type="SUPFAM" id="SSF56042">
    <property type="entry name" value="PurM C-terminal domain-like"/>
    <property type="match status" value="1"/>
</dbReference>
<dbReference type="Gene3D" id="3.30.1330.10">
    <property type="entry name" value="PurM-like, N-terminal domain"/>
    <property type="match status" value="1"/>
</dbReference>
<dbReference type="InterPro" id="IPR036921">
    <property type="entry name" value="PurM-like_N_sf"/>
</dbReference>
<protein>
    <submittedName>
        <fullName evidence="8">Selenophosphate synthase</fullName>
    </submittedName>
</protein>
<dbReference type="EMBL" id="FPIW01000058">
    <property type="protein sequence ID" value="SFW66604.1"/>
    <property type="molecule type" value="Genomic_DNA"/>
</dbReference>
<evidence type="ECO:0000256" key="1">
    <source>
        <dbReference type="ARBA" id="ARBA00022679"/>
    </source>
</evidence>
<dbReference type="Pfam" id="PF00586">
    <property type="entry name" value="AIRS"/>
    <property type="match status" value="1"/>
</dbReference>
<feature type="domain" description="PurM-like N-terminal" evidence="6">
    <location>
        <begin position="24"/>
        <end position="134"/>
    </location>
</feature>
<dbReference type="CDD" id="cd02195">
    <property type="entry name" value="SelD"/>
    <property type="match status" value="1"/>
</dbReference>
<dbReference type="SUPFAM" id="SSF55326">
    <property type="entry name" value="PurM N-terminal domain-like"/>
    <property type="match status" value="1"/>
</dbReference>
<dbReference type="AlphaFoldDB" id="A0AA94HUH3"/>
<keyword evidence="3" id="KW-0418">Kinase</keyword>
<dbReference type="GO" id="GO:0005524">
    <property type="term" value="F:ATP binding"/>
    <property type="evidence" value="ECO:0007669"/>
    <property type="project" value="UniProtKB-KW"/>
</dbReference>
<dbReference type="GO" id="GO:0005737">
    <property type="term" value="C:cytoplasm"/>
    <property type="evidence" value="ECO:0007669"/>
    <property type="project" value="TreeGrafter"/>
</dbReference>
<evidence type="ECO:0000313" key="9">
    <source>
        <dbReference type="Proteomes" id="UP000182680"/>
    </source>
</evidence>
<evidence type="ECO:0000313" key="8">
    <source>
        <dbReference type="EMBL" id="SFW66604.1"/>
    </source>
</evidence>
<dbReference type="PIRSF" id="PIRSF036407">
    <property type="entry name" value="Selenphspht_syn"/>
    <property type="match status" value="1"/>
</dbReference>
<dbReference type="InterPro" id="IPR016188">
    <property type="entry name" value="PurM-like_N"/>
</dbReference>
<keyword evidence="1" id="KW-0808">Transferase</keyword>
<dbReference type="NCBIfam" id="TIGR00476">
    <property type="entry name" value="selD"/>
    <property type="match status" value="1"/>
</dbReference>
<dbReference type="PANTHER" id="PTHR10256:SF0">
    <property type="entry name" value="INACTIVE SELENIDE, WATER DIKINASE-LIKE PROTEIN-RELATED"/>
    <property type="match status" value="1"/>
</dbReference>
<evidence type="ECO:0000256" key="4">
    <source>
        <dbReference type="ARBA" id="ARBA00022840"/>
    </source>
</evidence>
<gene>
    <name evidence="8" type="ORF">SAMN02910291_02393</name>
</gene>
<proteinExistence type="predicted"/>
<evidence type="ECO:0000256" key="2">
    <source>
        <dbReference type="ARBA" id="ARBA00022741"/>
    </source>
</evidence>
<dbReference type="InterPro" id="IPR036676">
    <property type="entry name" value="PurM-like_C_sf"/>
</dbReference>
<accession>A0AA94HUH3</accession>
<evidence type="ECO:0000259" key="7">
    <source>
        <dbReference type="Pfam" id="PF02769"/>
    </source>
</evidence>
<dbReference type="GO" id="GO:0016260">
    <property type="term" value="P:selenocysteine biosynthetic process"/>
    <property type="evidence" value="ECO:0007669"/>
    <property type="project" value="TreeGrafter"/>
</dbReference>
<dbReference type="InterPro" id="IPR004536">
    <property type="entry name" value="SPS/SelD"/>
</dbReference>
<dbReference type="PANTHER" id="PTHR10256">
    <property type="entry name" value="SELENIDE, WATER DIKINASE"/>
    <property type="match status" value="1"/>
</dbReference>
<keyword evidence="4" id="KW-0067">ATP-binding</keyword>
<dbReference type="InterPro" id="IPR010918">
    <property type="entry name" value="PurM-like_C_dom"/>
</dbReference>
<evidence type="ECO:0000256" key="3">
    <source>
        <dbReference type="ARBA" id="ARBA00022777"/>
    </source>
</evidence>
<dbReference type="Pfam" id="PF02769">
    <property type="entry name" value="AIRS_C"/>
    <property type="match status" value="1"/>
</dbReference>
<keyword evidence="5" id="KW-0711">Selenium</keyword>
<dbReference type="GO" id="GO:0004756">
    <property type="term" value="F:selenide, water dikinase activity"/>
    <property type="evidence" value="ECO:0007669"/>
    <property type="project" value="TreeGrafter"/>
</dbReference>
<keyword evidence="2" id="KW-0547">Nucleotide-binding</keyword>
<evidence type="ECO:0000256" key="5">
    <source>
        <dbReference type="ARBA" id="ARBA00023266"/>
    </source>
</evidence>
<reference evidence="9" key="1">
    <citation type="submission" date="2016-11" db="EMBL/GenBank/DDBJ databases">
        <authorList>
            <person name="Jaros S."/>
            <person name="Januszkiewicz K."/>
            <person name="Wedrychowicz H."/>
        </authorList>
    </citation>
    <scope>NUCLEOTIDE SEQUENCE [LARGE SCALE GENOMIC DNA]</scope>
    <source>
        <strain evidence="9">DSM 7057</strain>
    </source>
</reference>
<name>A0AA94HUH3_DESDE</name>
<feature type="domain" description="PurM-like C-terminal" evidence="7">
    <location>
        <begin position="146"/>
        <end position="317"/>
    </location>
</feature>
<sequence length="328" mass="34008">MHGLPLGTRPDLEARVLAGRARNEDAVVLTVPPGRAIVQTVDILAPIVNDGFHFGRIAAANALSDVYAMGGEPWSAMNVAFFPQALAEEDPDGILASILRGGLEAMNEAGAVLAGGHTVQDEELKYGLAVTGIIDPDHMARNDGLQPGQKLLLTKPLGTGVLATGVKAGWDGADQSEAELIRWCSRLNSVGGAVIRTLRLAAATDITGFGLGGHALEMALASGVCVVFETEALPLMPRALEYARDGLIPAGSHLNRKHCACSSLVEKGVDEALESLAFDAQTSGGLLLAVPPDQVDEACALLHAGGDLACLVGEVAEPRPDGKALVLR</sequence>
<comment type="caution">
    <text evidence="8">The sequence shown here is derived from an EMBL/GenBank/DDBJ whole genome shotgun (WGS) entry which is preliminary data.</text>
</comment>
<organism evidence="8 9">
    <name type="scientific">Desulfovibrio desulfuricans</name>
    <dbReference type="NCBI Taxonomy" id="876"/>
    <lineage>
        <taxon>Bacteria</taxon>
        <taxon>Pseudomonadati</taxon>
        <taxon>Thermodesulfobacteriota</taxon>
        <taxon>Desulfovibrionia</taxon>
        <taxon>Desulfovibrionales</taxon>
        <taxon>Desulfovibrionaceae</taxon>
        <taxon>Desulfovibrio</taxon>
    </lineage>
</organism>
<dbReference type="Gene3D" id="3.90.650.10">
    <property type="entry name" value="PurM-like C-terminal domain"/>
    <property type="match status" value="1"/>
</dbReference>
<evidence type="ECO:0000259" key="6">
    <source>
        <dbReference type="Pfam" id="PF00586"/>
    </source>
</evidence>
<dbReference type="Proteomes" id="UP000182680">
    <property type="component" value="Unassembled WGS sequence"/>
</dbReference>